<proteinExistence type="predicted"/>
<dbReference type="Proteomes" id="UP001605036">
    <property type="component" value="Unassembled WGS sequence"/>
</dbReference>
<accession>A0ABD1Z8S8</accession>
<gene>
    <name evidence="2" type="ORF">R1flu_010689</name>
</gene>
<dbReference type="AlphaFoldDB" id="A0ABD1Z8S8"/>
<dbReference type="EMBL" id="JBHFFA010000002">
    <property type="protein sequence ID" value="KAL2643102.1"/>
    <property type="molecule type" value="Genomic_DNA"/>
</dbReference>
<feature type="compositionally biased region" description="Polar residues" evidence="1">
    <location>
        <begin position="184"/>
        <end position="197"/>
    </location>
</feature>
<name>A0ABD1Z8S8_9MARC</name>
<organism evidence="2 3">
    <name type="scientific">Riccia fluitans</name>
    <dbReference type="NCBI Taxonomy" id="41844"/>
    <lineage>
        <taxon>Eukaryota</taxon>
        <taxon>Viridiplantae</taxon>
        <taxon>Streptophyta</taxon>
        <taxon>Embryophyta</taxon>
        <taxon>Marchantiophyta</taxon>
        <taxon>Marchantiopsida</taxon>
        <taxon>Marchantiidae</taxon>
        <taxon>Marchantiales</taxon>
        <taxon>Ricciaceae</taxon>
        <taxon>Riccia</taxon>
    </lineage>
</organism>
<feature type="region of interest" description="Disordered" evidence="1">
    <location>
        <begin position="120"/>
        <end position="160"/>
    </location>
</feature>
<sequence length="294" mass="32698">MTTERCWLVGSIPWRATLLCLPSRYQAKETYSYKKAVSSGLKQTAQSSLLTPAQRTLKLLKIGNPHVLRRQGIVAGPLVCCQPSRMSSNLQEFEHCNCQATQSLDTYRLFQDGIGIEQHNLLSTPTRANERRRRTGSSSRSNQTEELPSTIDRRNPTSSANTRKLFSQEFGKLCNVTPPCPTASVGTDSSKQATSEENGAESLPPSAESAIPFPTTTAINWVKLPEMNVDTVPQPGNLATDRSLDCDLNDLLYGNGGNYSIWERNARQLHQNRCPEVSPRCTDRGEVWWAFKPP</sequence>
<reference evidence="2 3" key="1">
    <citation type="submission" date="2024-09" db="EMBL/GenBank/DDBJ databases">
        <title>Chromosome-scale assembly of Riccia fluitans.</title>
        <authorList>
            <person name="Paukszto L."/>
            <person name="Sawicki J."/>
            <person name="Karawczyk K."/>
            <person name="Piernik-Szablinska J."/>
            <person name="Szczecinska M."/>
            <person name="Mazdziarz M."/>
        </authorList>
    </citation>
    <scope>NUCLEOTIDE SEQUENCE [LARGE SCALE GENOMIC DNA]</scope>
    <source>
        <strain evidence="2">Rf_01</strain>
        <tissue evidence="2">Aerial parts of the thallus</tissue>
    </source>
</reference>
<keyword evidence="3" id="KW-1185">Reference proteome</keyword>
<evidence type="ECO:0000313" key="2">
    <source>
        <dbReference type="EMBL" id="KAL2643102.1"/>
    </source>
</evidence>
<feature type="region of interest" description="Disordered" evidence="1">
    <location>
        <begin position="182"/>
        <end position="208"/>
    </location>
</feature>
<evidence type="ECO:0000313" key="3">
    <source>
        <dbReference type="Proteomes" id="UP001605036"/>
    </source>
</evidence>
<evidence type="ECO:0000256" key="1">
    <source>
        <dbReference type="SAM" id="MobiDB-lite"/>
    </source>
</evidence>
<protein>
    <submittedName>
        <fullName evidence="2">Uncharacterized protein</fullName>
    </submittedName>
</protein>
<comment type="caution">
    <text evidence="2">The sequence shown here is derived from an EMBL/GenBank/DDBJ whole genome shotgun (WGS) entry which is preliminary data.</text>
</comment>